<dbReference type="Proteomes" id="UP000254060">
    <property type="component" value="Unassembled WGS sequence"/>
</dbReference>
<organism evidence="1 2">
    <name type="scientific">Exiguobacterium aurantiacum</name>
    <dbReference type="NCBI Taxonomy" id="33987"/>
    <lineage>
        <taxon>Bacteria</taxon>
        <taxon>Bacillati</taxon>
        <taxon>Bacillota</taxon>
        <taxon>Bacilli</taxon>
        <taxon>Bacillales</taxon>
        <taxon>Bacillales Family XII. Incertae Sedis</taxon>
        <taxon>Exiguobacterium</taxon>
    </lineage>
</organism>
<dbReference type="RefSeq" id="WP_024370476.1">
    <property type="nucleotide sequence ID" value="NZ_UGGP01000001.1"/>
</dbReference>
<sequence length="161" mass="17772">MNKTLKWAVALGVTGALVATVGVVSSRGRTDDTSQTIRDRALGYEIILPSKIAEAIERGDVYIEKSQDVTDIGDKASYGTFDLYYNLEGGDDQLLFHLDLVDRELSEEAFAEEVGYGNYLGASDKTFFWVEPTEAVPGAEAHTDEITELLETLPELEFRTL</sequence>
<protein>
    <submittedName>
        <fullName evidence="1">Uncharacterized protein</fullName>
    </submittedName>
</protein>
<name>A0A377FRQ0_9BACL</name>
<accession>A0A377FRQ0</accession>
<proteinExistence type="predicted"/>
<reference evidence="1 2" key="1">
    <citation type="submission" date="2018-06" db="EMBL/GenBank/DDBJ databases">
        <authorList>
            <consortium name="Pathogen Informatics"/>
            <person name="Doyle S."/>
        </authorList>
    </citation>
    <scope>NUCLEOTIDE SEQUENCE [LARGE SCALE GENOMIC DNA]</scope>
    <source>
        <strain evidence="1 2">NCTC13163</strain>
    </source>
</reference>
<dbReference type="STRING" id="1397694.GCA_000702585_01363"/>
<evidence type="ECO:0000313" key="1">
    <source>
        <dbReference type="EMBL" id="STO07502.1"/>
    </source>
</evidence>
<gene>
    <name evidence="1" type="ORF">NCTC13163_00849</name>
</gene>
<dbReference type="OrthoDB" id="2352643at2"/>
<evidence type="ECO:0000313" key="2">
    <source>
        <dbReference type="Proteomes" id="UP000254060"/>
    </source>
</evidence>
<dbReference type="EMBL" id="UGGP01000001">
    <property type="protein sequence ID" value="STO07502.1"/>
    <property type="molecule type" value="Genomic_DNA"/>
</dbReference>
<dbReference type="AlphaFoldDB" id="A0A377FRQ0"/>